<evidence type="ECO:0000256" key="2">
    <source>
        <dbReference type="ARBA" id="ARBA00023125"/>
    </source>
</evidence>
<feature type="domain" description="HTH tetR-type" evidence="5">
    <location>
        <begin position="9"/>
        <end position="69"/>
    </location>
</feature>
<keyword evidence="3" id="KW-0804">Transcription</keyword>
<evidence type="ECO:0000313" key="6">
    <source>
        <dbReference type="EMBL" id="MDR6293476.1"/>
    </source>
</evidence>
<dbReference type="Gene3D" id="1.10.357.10">
    <property type="entry name" value="Tetracycline Repressor, domain 2"/>
    <property type="match status" value="1"/>
</dbReference>
<organism evidence="6 7">
    <name type="scientific">Inquilinus ginsengisoli</name>
    <dbReference type="NCBI Taxonomy" id="363840"/>
    <lineage>
        <taxon>Bacteria</taxon>
        <taxon>Pseudomonadati</taxon>
        <taxon>Pseudomonadota</taxon>
        <taxon>Alphaproteobacteria</taxon>
        <taxon>Rhodospirillales</taxon>
        <taxon>Rhodospirillaceae</taxon>
        <taxon>Inquilinus</taxon>
    </lineage>
</organism>
<dbReference type="RefSeq" id="WP_309800481.1">
    <property type="nucleotide sequence ID" value="NZ_JAVDPW010000012.1"/>
</dbReference>
<dbReference type="Proteomes" id="UP001262410">
    <property type="component" value="Unassembled WGS sequence"/>
</dbReference>
<dbReference type="InterPro" id="IPR009057">
    <property type="entry name" value="Homeodomain-like_sf"/>
</dbReference>
<evidence type="ECO:0000256" key="1">
    <source>
        <dbReference type="ARBA" id="ARBA00023015"/>
    </source>
</evidence>
<keyword evidence="2 4" id="KW-0238">DNA-binding</keyword>
<protein>
    <submittedName>
        <fullName evidence="6">TetR/AcrR family transcriptional repressor of nem operon</fullName>
    </submittedName>
</protein>
<dbReference type="EMBL" id="JAVDPW010000012">
    <property type="protein sequence ID" value="MDR6293476.1"/>
    <property type="molecule type" value="Genomic_DNA"/>
</dbReference>
<dbReference type="InterPro" id="IPR036271">
    <property type="entry name" value="Tet_transcr_reg_TetR-rel_C_sf"/>
</dbReference>
<evidence type="ECO:0000313" key="7">
    <source>
        <dbReference type="Proteomes" id="UP001262410"/>
    </source>
</evidence>
<evidence type="ECO:0000256" key="3">
    <source>
        <dbReference type="ARBA" id="ARBA00023163"/>
    </source>
</evidence>
<dbReference type="PANTHER" id="PTHR47506:SF7">
    <property type="entry name" value="TRANSCRIPTIONAL REGULATORY PROTEIN"/>
    <property type="match status" value="1"/>
</dbReference>
<evidence type="ECO:0000256" key="4">
    <source>
        <dbReference type="PROSITE-ProRule" id="PRU00335"/>
    </source>
</evidence>
<keyword evidence="1" id="KW-0805">Transcription regulation</keyword>
<dbReference type="PROSITE" id="PS50977">
    <property type="entry name" value="HTH_TETR_2"/>
    <property type="match status" value="1"/>
</dbReference>
<gene>
    <name evidence="6" type="ORF">E9232_006027</name>
</gene>
<comment type="caution">
    <text evidence="6">The sequence shown here is derived from an EMBL/GenBank/DDBJ whole genome shotgun (WGS) entry which is preliminary data.</text>
</comment>
<feature type="DNA-binding region" description="H-T-H motif" evidence="4">
    <location>
        <begin position="32"/>
        <end position="51"/>
    </location>
</feature>
<dbReference type="SUPFAM" id="SSF46689">
    <property type="entry name" value="Homeodomain-like"/>
    <property type="match status" value="1"/>
</dbReference>
<reference evidence="6 7" key="1">
    <citation type="submission" date="2023-07" db="EMBL/GenBank/DDBJ databases">
        <title>Sorghum-associated microbial communities from plants grown in Nebraska, USA.</title>
        <authorList>
            <person name="Schachtman D."/>
        </authorList>
    </citation>
    <scope>NUCLEOTIDE SEQUENCE [LARGE SCALE GENOMIC DNA]</scope>
    <source>
        <strain evidence="6 7">584</strain>
    </source>
</reference>
<accession>A0ABU1JXZ6</accession>
<dbReference type="Pfam" id="PF00440">
    <property type="entry name" value="TetR_N"/>
    <property type="match status" value="1"/>
</dbReference>
<dbReference type="PANTHER" id="PTHR47506">
    <property type="entry name" value="TRANSCRIPTIONAL REGULATORY PROTEIN"/>
    <property type="match status" value="1"/>
</dbReference>
<evidence type="ECO:0000259" key="5">
    <source>
        <dbReference type="PROSITE" id="PS50977"/>
    </source>
</evidence>
<name>A0ABU1JXZ6_9PROT</name>
<dbReference type="Gene3D" id="1.10.10.60">
    <property type="entry name" value="Homeodomain-like"/>
    <property type="match status" value="1"/>
</dbReference>
<keyword evidence="7" id="KW-1185">Reference proteome</keyword>
<dbReference type="PRINTS" id="PR00455">
    <property type="entry name" value="HTHTETR"/>
</dbReference>
<dbReference type="InterPro" id="IPR001647">
    <property type="entry name" value="HTH_TetR"/>
</dbReference>
<proteinExistence type="predicted"/>
<dbReference type="SUPFAM" id="SSF48498">
    <property type="entry name" value="Tetracyclin repressor-like, C-terminal domain"/>
    <property type="match status" value="1"/>
</dbReference>
<sequence length="198" mass="20316">MRLTREQAARNREAIVETAARVFRARGIDGVGLADLMKEAGFTHGGFYNHFESKEALAAEACGAAFARAVGGLRAVLEAAGPEAGRLLADTLQGYLSPAHRDAGDGGCPTAAMVSDAARQGEPVQAAFADGIEGYLALLAGTFAAGSPDAAVRTAARERAVSVLSGIIGALVLSRAVARANPALSDEILAVGRRRLSD</sequence>